<dbReference type="PROSITE" id="PS51819">
    <property type="entry name" value="VOC"/>
    <property type="match status" value="1"/>
</dbReference>
<proteinExistence type="predicted"/>
<dbReference type="Gene3D" id="3.10.180.10">
    <property type="entry name" value="2,3-Dihydroxybiphenyl 1,2-Dioxygenase, domain 1"/>
    <property type="match status" value="1"/>
</dbReference>
<dbReference type="InterPro" id="IPR029068">
    <property type="entry name" value="Glyas_Bleomycin-R_OHBP_Dase"/>
</dbReference>
<dbReference type="OrthoDB" id="9803142at2"/>
<evidence type="ECO:0000313" key="3">
    <source>
        <dbReference type="Proteomes" id="UP000321058"/>
    </source>
</evidence>
<name>A0A512NTC1_9HYPH</name>
<reference evidence="2 3" key="1">
    <citation type="submission" date="2019-07" db="EMBL/GenBank/DDBJ databases">
        <title>Whole genome shotgun sequence of Reyranella soli NBRC 108950.</title>
        <authorList>
            <person name="Hosoyama A."/>
            <person name="Uohara A."/>
            <person name="Ohji S."/>
            <person name="Ichikawa N."/>
        </authorList>
    </citation>
    <scope>NUCLEOTIDE SEQUENCE [LARGE SCALE GENOMIC DNA]</scope>
    <source>
        <strain evidence="2 3">NBRC 108950</strain>
    </source>
</reference>
<gene>
    <name evidence="2" type="ORF">RSO01_93370</name>
</gene>
<feature type="domain" description="VOC" evidence="1">
    <location>
        <begin position="9"/>
        <end position="142"/>
    </location>
</feature>
<dbReference type="SUPFAM" id="SSF54593">
    <property type="entry name" value="Glyoxalase/Bleomycin resistance protein/Dihydroxybiphenyl dioxygenase"/>
    <property type="match status" value="1"/>
</dbReference>
<protein>
    <recommendedName>
        <fullName evidence="1">VOC domain-containing protein</fullName>
    </recommendedName>
</protein>
<keyword evidence="3" id="KW-1185">Reference proteome</keyword>
<dbReference type="RefSeq" id="WP_147157431.1">
    <property type="nucleotide sequence ID" value="NZ_BKAJ01000331.1"/>
</dbReference>
<dbReference type="Proteomes" id="UP000321058">
    <property type="component" value="Unassembled WGS sequence"/>
</dbReference>
<dbReference type="InterPro" id="IPR004360">
    <property type="entry name" value="Glyas_Fos-R_dOase_dom"/>
</dbReference>
<dbReference type="Pfam" id="PF00903">
    <property type="entry name" value="Glyoxalase"/>
    <property type="match status" value="1"/>
</dbReference>
<evidence type="ECO:0000259" key="1">
    <source>
        <dbReference type="PROSITE" id="PS51819"/>
    </source>
</evidence>
<dbReference type="InterPro" id="IPR037523">
    <property type="entry name" value="VOC_core"/>
</dbReference>
<evidence type="ECO:0000313" key="2">
    <source>
        <dbReference type="EMBL" id="GEP62171.1"/>
    </source>
</evidence>
<accession>A0A512NTC1</accession>
<sequence>MSNPALPLRLHHNAYVCADQERTRHFYEDIVGMPLLAAWIEEAEFPEFPGRRMSYSHAFYGIGDGGALAFFNFADPEAAAAYQAKKQPTFIHIALAVTGETQDRIKQRLETANLKVREVDHGYCKSIYVQDPDGLLVEFTSDPPDAGEIAAHQRTTAHETLRRWAAGDRKVNNDIRPHR</sequence>
<dbReference type="CDD" id="cd06587">
    <property type="entry name" value="VOC"/>
    <property type="match status" value="1"/>
</dbReference>
<organism evidence="2 3">
    <name type="scientific">Reyranella soli</name>
    <dbReference type="NCBI Taxonomy" id="1230389"/>
    <lineage>
        <taxon>Bacteria</taxon>
        <taxon>Pseudomonadati</taxon>
        <taxon>Pseudomonadota</taxon>
        <taxon>Alphaproteobacteria</taxon>
        <taxon>Hyphomicrobiales</taxon>
        <taxon>Reyranellaceae</taxon>
        <taxon>Reyranella</taxon>
    </lineage>
</organism>
<dbReference type="EMBL" id="BKAJ01000331">
    <property type="protein sequence ID" value="GEP62171.1"/>
    <property type="molecule type" value="Genomic_DNA"/>
</dbReference>
<comment type="caution">
    <text evidence="2">The sequence shown here is derived from an EMBL/GenBank/DDBJ whole genome shotgun (WGS) entry which is preliminary data.</text>
</comment>
<dbReference type="AlphaFoldDB" id="A0A512NTC1"/>